<organism evidence="2 3">
    <name type="scientific">Corchorus capsularis</name>
    <name type="common">Jute</name>
    <dbReference type="NCBI Taxonomy" id="210143"/>
    <lineage>
        <taxon>Eukaryota</taxon>
        <taxon>Viridiplantae</taxon>
        <taxon>Streptophyta</taxon>
        <taxon>Embryophyta</taxon>
        <taxon>Tracheophyta</taxon>
        <taxon>Spermatophyta</taxon>
        <taxon>Magnoliopsida</taxon>
        <taxon>eudicotyledons</taxon>
        <taxon>Gunneridae</taxon>
        <taxon>Pentapetalae</taxon>
        <taxon>rosids</taxon>
        <taxon>malvids</taxon>
        <taxon>Malvales</taxon>
        <taxon>Malvaceae</taxon>
        <taxon>Grewioideae</taxon>
        <taxon>Apeibeae</taxon>
        <taxon>Corchorus</taxon>
    </lineage>
</organism>
<dbReference type="GO" id="GO:0005880">
    <property type="term" value="C:nuclear microtubule"/>
    <property type="evidence" value="ECO:0007669"/>
    <property type="project" value="TreeGrafter"/>
</dbReference>
<name>A0A1R3ITL0_COCAP</name>
<keyword evidence="3" id="KW-1185">Reference proteome</keyword>
<feature type="domain" description="TPX2 central" evidence="1">
    <location>
        <begin position="221"/>
        <end position="356"/>
    </location>
</feature>
<dbReference type="GO" id="GO:0060236">
    <property type="term" value="P:regulation of mitotic spindle organization"/>
    <property type="evidence" value="ECO:0007669"/>
    <property type="project" value="InterPro"/>
</dbReference>
<protein>
    <recommendedName>
        <fullName evidence="1">TPX2 central domain-containing protein</fullName>
    </recommendedName>
</protein>
<dbReference type="InterPro" id="IPR027330">
    <property type="entry name" value="TPX2_central_dom"/>
</dbReference>
<dbReference type="GO" id="GO:0030295">
    <property type="term" value="F:protein kinase activator activity"/>
    <property type="evidence" value="ECO:0007669"/>
    <property type="project" value="TreeGrafter"/>
</dbReference>
<dbReference type="InterPro" id="IPR009675">
    <property type="entry name" value="TPX2_fam"/>
</dbReference>
<dbReference type="Pfam" id="PF12214">
    <property type="entry name" value="TPX2_importin"/>
    <property type="match status" value="1"/>
</dbReference>
<evidence type="ECO:0000313" key="3">
    <source>
        <dbReference type="Proteomes" id="UP000188268"/>
    </source>
</evidence>
<dbReference type="AlphaFoldDB" id="A0A1R3ITL0"/>
<evidence type="ECO:0000313" key="2">
    <source>
        <dbReference type="EMBL" id="OMO85907.1"/>
    </source>
</evidence>
<dbReference type="Proteomes" id="UP000188268">
    <property type="component" value="Unassembled WGS sequence"/>
</dbReference>
<dbReference type="GO" id="GO:0090307">
    <property type="term" value="P:mitotic spindle assembly"/>
    <property type="evidence" value="ECO:0007669"/>
    <property type="project" value="TreeGrafter"/>
</dbReference>
<dbReference type="OMA" id="FHEDNAT"/>
<dbReference type="STRING" id="210143.A0A1R3ITL0"/>
<accession>A0A1R3ITL0</accession>
<gene>
    <name evidence="2" type="ORF">CCACVL1_09933</name>
</gene>
<dbReference type="OrthoDB" id="1684416at2759"/>
<dbReference type="PANTHER" id="PTHR14326:SF57">
    <property type="entry name" value="PROTEIN TPX2-LIKE"/>
    <property type="match status" value="1"/>
</dbReference>
<evidence type="ECO:0000259" key="1">
    <source>
        <dbReference type="Pfam" id="PF12214"/>
    </source>
</evidence>
<dbReference type="PANTHER" id="PTHR14326">
    <property type="entry name" value="TARGETING PROTEIN FOR XKLP2"/>
    <property type="match status" value="1"/>
</dbReference>
<sequence>MGDEIESGEKAEEFYSVEEPSEVEECFDFTYEFDAPQRYDFNREETDWEVKEAELWFESVGGYPPSPFVLKLKWRYGIDGNEEFGNSSIDCDDREACSCSNEDNNLMATTNSKSNSGVKFSPFRSSTLMNPTASYLAKQNRYSPPVHCHQLERRFQKFSAKLDDKSATSSSVPEGNATKRQKLEVGYLCRVAHLTHQAVFMHKKPKMVQSLDGNSIHAKPKVTVPREPELQTAIRAERRRSRVTVESDESSTSRAHSFKALPLNRKIFDSPSWPLPKKSLPQPTEFQAMRLPNYVSTSRKENTGLRSFKSVNLSKDEKCEALNKFKSSSKKKISSKGETGVCQNIEKETTAPVESKILAERRLPNEPPEELLNKLSLSSEAHFCEKSRANWSLSEGFKENERGLFPLQCQELVKYQVIYVDGGRIPLSCAKNIYRNYCSRQNFDEKSRYLC</sequence>
<reference evidence="2 3" key="1">
    <citation type="submission" date="2013-09" db="EMBL/GenBank/DDBJ databases">
        <title>Corchorus capsularis genome sequencing.</title>
        <authorList>
            <person name="Alam M."/>
            <person name="Haque M.S."/>
            <person name="Islam M.S."/>
            <person name="Emdad E.M."/>
            <person name="Islam M.M."/>
            <person name="Ahmed B."/>
            <person name="Halim A."/>
            <person name="Hossen Q.M.M."/>
            <person name="Hossain M.Z."/>
            <person name="Ahmed R."/>
            <person name="Khan M.M."/>
            <person name="Islam R."/>
            <person name="Rashid M.M."/>
            <person name="Khan S.A."/>
            <person name="Rahman M.S."/>
            <person name="Alam M."/>
        </authorList>
    </citation>
    <scope>NUCLEOTIDE SEQUENCE [LARGE SCALE GENOMIC DNA]</scope>
    <source>
        <strain evidence="3">cv. CVL-1</strain>
        <tissue evidence="2">Whole seedling</tissue>
    </source>
</reference>
<dbReference type="Gramene" id="OMO85907">
    <property type="protein sequence ID" value="OMO85907"/>
    <property type="gene ID" value="CCACVL1_09933"/>
</dbReference>
<dbReference type="EMBL" id="AWWV01009539">
    <property type="protein sequence ID" value="OMO85907.1"/>
    <property type="molecule type" value="Genomic_DNA"/>
</dbReference>
<comment type="caution">
    <text evidence="2">The sequence shown here is derived from an EMBL/GenBank/DDBJ whole genome shotgun (WGS) entry which is preliminary data.</text>
</comment>
<dbReference type="GO" id="GO:0005819">
    <property type="term" value="C:spindle"/>
    <property type="evidence" value="ECO:0007669"/>
    <property type="project" value="InterPro"/>
</dbReference>
<proteinExistence type="predicted"/>
<dbReference type="GO" id="GO:0008017">
    <property type="term" value="F:microtubule binding"/>
    <property type="evidence" value="ECO:0007669"/>
    <property type="project" value="TreeGrafter"/>
</dbReference>